<evidence type="ECO:0000256" key="3">
    <source>
        <dbReference type="ARBA" id="ARBA00022989"/>
    </source>
</evidence>
<dbReference type="Pfam" id="PF13520">
    <property type="entry name" value="AA_permease_2"/>
    <property type="match status" value="1"/>
</dbReference>
<proteinExistence type="predicted"/>
<keyword evidence="3 5" id="KW-1133">Transmembrane helix</keyword>
<evidence type="ECO:0000256" key="1">
    <source>
        <dbReference type="ARBA" id="ARBA00004141"/>
    </source>
</evidence>
<feature type="transmembrane region" description="Helical" evidence="5">
    <location>
        <begin position="50"/>
        <end position="80"/>
    </location>
</feature>
<dbReference type="PANTHER" id="PTHR47704:SF1">
    <property type="entry name" value="POTASSIUM TRANSPORTER KIMA"/>
    <property type="match status" value="1"/>
</dbReference>
<feature type="transmembrane region" description="Helical" evidence="5">
    <location>
        <begin position="348"/>
        <end position="368"/>
    </location>
</feature>
<organism evidence="6 7">
    <name type="scientific">Streptomyces halstedii</name>
    <dbReference type="NCBI Taxonomy" id="1944"/>
    <lineage>
        <taxon>Bacteria</taxon>
        <taxon>Bacillati</taxon>
        <taxon>Actinomycetota</taxon>
        <taxon>Actinomycetes</taxon>
        <taxon>Kitasatosporales</taxon>
        <taxon>Streptomycetaceae</taxon>
        <taxon>Streptomyces</taxon>
    </lineage>
</organism>
<evidence type="ECO:0000313" key="7">
    <source>
        <dbReference type="Proteomes" id="UP000471293"/>
    </source>
</evidence>
<dbReference type="RefSeq" id="WP_164343381.1">
    <property type="nucleotide sequence ID" value="NZ_JAAGLQ010000165.1"/>
</dbReference>
<feature type="transmembrane region" description="Helical" evidence="5">
    <location>
        <begin position="406"/>
        <end position="424"/>
    </location>
</feature>
<feature type="transmembrane region" description="Helical" evidence="5">
    <location>
        <begin position="109"/>
        <end position="132"/>
    </location>
</feature>
<dbReference type="PANTHER" id="PTHR47704">
    <property type="entry name" value="POTASSIUM TRANSPORTER KIMA"/>
    <property type="match status" value="1"/>
</dbReference>
<evidence type="ECO:0000256" key="2">
    <source>
        <dbReference type="ARBA" id="ARBA00022692"/>
    </source>
</evidence>
<dbReference type="GO" id="GO:0016020">
    <property type="term" value="C:membrane"/>
    <property type="evidence" value="ECO:0007669"/>
    <property type="project" value="UniProtKB-SubCell"/>
</dbReference>
<feature type="transmembrane region" description="Helical" evidence="5">
    <location>
        <begin position="144"/>
        <end position="163"/>
    </location>
</feature>
<comment type="caution">
    <text evidence="6">The sequence shown here is derived from an EMBL/GenBank/DDBJ whole genome shotgun (WGS) entry which is preliminary data.</text>
</comment>
<dbReference type="InterPro" id="IPR053153">
    <property type="entry name" value="APC_K+_Transporter"/>
</dbReference>
<name>A0A6N9TVB6_STRHA</name>
<feature type="transmembrane region" description="Helical" evidence="5">
    <location>
        <begin position="374"/>
        <end position="394"/>
    </location>
</feature>
<evidence type="ECO:0000256" key="5">
    <source>
        <dbReference type="SAM" id="Phobius"/>
    </source>
</evidence>
<gene>
    <name evidence="6" type="ORF">G3I29_07885</name>
</gene>
<dbReference type="EMBL" id="JAAGLQ010000165">
    <property type="protein sequence ID" value="NEA15451.1"/>
    <property type="molecule type" value="Genomic_DNA"/>
</dbReference>
<accession>A0A6N9TVB6</accession>
<comment type="subcellular location">
    <subcellularLocation>
        <location evidence="1">Membrane</location>
        <topology evidence="1">Multi-pass membrane protein</topology>
    </subcellularLocation>
</comment>
<keyword evidence="2 5" id="KW-0812">Transmembrane</keyword>
<dbReference type="AlphaFoldDB" id="A0A6N9TVB6"/>
<evidence type="ECO:0000313" key="6">
    <source>
        <dbReference type="EMBL" id="NEA15451.1"/>
    </source>
</evidence>
<keyword evidence="4 5" id="KW-0472">Membrane</keyword>
<evidence type="ECO:0000256" key="4">
    <source>
        <dbReference type="ARBA" id="ARBA00023136"/>
    </source>
</evidence>
<sequence length="609" mass="64392">MLGLAPRKLHPKVPRFHGEGGKDRLTAAGGLAALSLDALTSVVYGPEAIVLALVAAGVSATSATLPIALVITGLLGVLVISYRQVIAVHPNGGGSYAVAKEDLGRRTSLLAAASLVVDYILTVAVSLAAGAASLASAFPALGDHLLAVCLTGLAVLTAVNLRGIADSARVLMAPMALFAAGVLAVVVVGLFRSHPVAVVGTAQTFHISEAFGVLLLLKAFSAGCTALTGIEAIANAVPMFREPRVRRAQHTEVLLGVLLATMVLGLVLLIRRHHVVPREGVTIVAQLAAGAFGTGWVYYAFTLITTLALALAANTSFGSLPVLMSLLAKDNRLPHLFSLRAERPVHRFGVVALALVACVLLVAVDAQLHRLLPLFAIGVFVGFTISQIGLVRYWKTRRPDGWVPRVAVSAFGAALTAVAGVVLLTTKFVSGAWFVALVVPLCMLLFSRIEHYYTSVTNALNRRRTLRPPVPVPTTVIVPLGEVDEIAERALTAACSLASDVVVVTAQDEQQKAEAMREKWARWNPGVRLDVISSPEHTLVRPLMAYVERAVGDGKHVAVLIPQVEPQHRRYRVLENQRGLLLAGLLSTRGQVIVCLLPVRVGPADLVSE</sequence>
<dbReference type="InterPro" id="IPR002293">
    <property type="entry name" value="AA/rel_permease1"/>
</dbReference>
<feature type="transmembrane region" description="Helical" evidence="5">
    <location>
        <begin position="170"/>
        <end position="191"/>
    </location>
</feature>
<feature type="transmembrane region" description="Helical" evidence="5">
    <location>
        <begin position="296"/>
        <end position="327"/>
    </location>
</feature>
<feature type="transmembrane region" description="Helical" evidence="5">
    <location>
        <begin position="430"/>
        <end position="447"/>
    </location>
</feature>
<dbReference type="Proteomes" id="UP000471293">
    <property type="component" value="Unassembled WGS sequence"/>
</dbReference>
<dbReference type="Gene3D" id="1.20.1740.10">
    <property type="entry name" value="Amino acid/polyamine transporter I"/>
    <property type="match status" value="1"/>
</dbReference>
<feature type="transmembrane region" description="Helical" evidence="5">
    <location>
        <begin position="211"/>
        <end position="233"/>
    </location>
</feature>
<protein>
    <submittedName>
        <fullName evidence="6">APC family permease</fullName>
    </submittedName>
</protein>
<reference evidence="6 7" key="1">
    <citation type="submission" date="2020-01" db="EMBL/GenBank/DDBJ databases">
        <title>Insect and environment-associated Actinomycetes.</title>
        <authorList>
            <person name="Currrie C."/>
            <person name="Chevrette M."/>
            <person name="Carlson C."/>
            <person name="Stubbendieck R."/>
            <person name="Wendt-Pienkowski E."/>
        </authorList>
    </citation>
    <scope>NUCLEOTIDE SEQUENCE [LARGE SCALE GENOMIC DNA]</scope>
    <source>
        <strain evidence="6 7">SID11342</strain>
    </source>
</reference>
<feature type="transmembrane region" description="Helical" evidence="5">
    <location>
        <begin position="253"/>
        <end position="270"/>
    </location>
</feature>
<dbReference type="GO" id="GO:0022857">
    <property type="term" value="F:transmembrane transporter activity"/>
    <property type="evidence" value="ECO:0007669"/>
    <property type="project" value="InterPro"/>
</dbReference>